<name>A0A1H7FB52_AQUAM</name>
<comment type="subcellular location">
    <subcellularLocation>
        <location evidence="9">Cytoplasm</location>
    </subcellularLocation>
</comment>
<dbReference type="RefSeq" id="WP_091403806.1">
    <property type="nucleotide sequence ID" value="NZ_FOAB01000001.1"/>
</dbReference>
<comment type="catalytic activity">
    <reaction evidence="1 9 10">
        <text>ATP-dependent breakage, passage and rejoining of double-stranded DNA.</text>
        <dbReference type="EC" id="5.6.2.2"/>
    </reaction>
</comment>
<feature type="short sequence motif" description="GyrA-box" evidence="9">
    <location>
        <begin position="523"/>
        <end position="529"/>
    </location>
</feature>
<evidence type="ECO:0000256" key="4">
    <source>
        <dbReference type="ARBA" id="ARBA00022840"/>
    </source>
</evidence>
<dbReference type="FunFam" id="3.30.1360.40:FF:000002">
    <property type="entry name" value="DNA gyrase subunit A"/>
    <property type="match status" value="1"/>
</dbReference>
<evidence type="ECO:0000259" key="13">
    <source>
        <dbReference type="PROSITE" id="PS52040"/>
    </source>
</evidence>
<dbReference type="OrthoDB" id="9806486at2"/>
<dbReference type="NCBIfam" id="TIGR01063">
    <property type="entry name" value="gyrA"/>
    <property type="match status" value="1"/>
</dbReference>
<organism evidence="14 15">
    <name type="scientific">Aquimarina amphilecti</name>
    <dbReference type="NCBI Taxonomy" id="1038014"/>
    <lineage>
        <taxon>Bacteria</taxon>
        <taxon>Pseudomonadati</taxon>
        <taxon>Bacteroidota</taxon>
        <taxon>Flavobacteriia</taxon>
        <taxon>Flavobacteriales</taxon>
        <taxon>Flavobacteriaceae</taxon>
        <taxon>Aquimarina</taxon>
    </lineage>
</organism>
<evidence type="ECO:0000313" key="15">
    <source>
        <dbReference type="Proteomes" id="UP000198521"/>
    </source>
</evidence>
<dbReference type="AlphaFoldDB" id="A0A1H7FB52"/>
<feature type="active site" description="O-(5'-phospho-DNA)-tyrosine intermediate" evidence="9 10">
    <location>
        <position position="121"/>
    </location>
</feature>
<keyword evidence="3 9" id="KW-0547">Nucleotide-binding</keyword>
<dbReference type="NCBIfam" id="NF004043">
    <property type="entry name" value="PRK05560.1"/>
    <property type="match status" value="1"/>
</dbReference>
<dbReference type="SUPFAM" id="SSF56719">
    <property type="entry name" value="Type II DNA topoisomerase"/>
    <property type="match status" value="1"/>
</dbReference>
<comment type="function">
    <text evidence="9">A type II topoisomerase that negatively supercoils closed circular double-stranded (ds) DNA in an ATP-dependent manner to modulate DNA topology and maintain chromosomes in an underwound state. Negative supercoiling favors strand separation, and DNA replication, transcription, recombination and repair, all of which involve strand separation. Also able to catalyze the interconversion of other topological isomers of dsDNA rings, including catenanes and knotted rings. Type II topoisomerases break and join 2 DNA strands simultaneously in an ATP-dependent manner.</text>
</comment>
<dbReference type="InterPro" id="IPR035516">
    <property type="entry name" value="Gyrase/topoIV_suA_C"/>
</dbReference>
<feature type="region of interest" description="Disordered" evidence="12">
    <location>
        <begin position="827"/>
        <end position="849"/>
    </location>
</feature>
<evidence type="ECO:0000256" key="9">
    <source>
        <dbReference type="HAMAP-Rule" id="MF_01897"/>
    </source>
</evidence>
<reference evidence="14 15" key="1">
    <citation type="submission" date="2016-10" db="EMBL/GenBank/DDBJ databases">
        <authorList>
            <person name="de Groot N.N."/>
        </authorList>
    </citation>
    <scope>NUCLEOTIDE SEQUENCE [LARGE SCALE GENOMIC DNA]</scope>
    <source>
        <strain evidence="14 15">DSM 25232</strain>
    </source>
</reference>
<feature type="coiled-coil region" evidence="11">
    <location>
        <begin position="434"/>
        <end position="475"/>
    </location>
</feature>
<evidence type="ECO:0000256" key="7">
    <source>
        <dbReference type="ARBA" id="ARBA00023235"/>
    </source>
</evidence>
<keyword evidence="15" id="KW-1185">Reference proteome</keyword>
<dbReference type="InterPro" id="IPR006691">
    <property type="entry name" value="GyrA/parC_rep"/>
</dbReference>
<comment type="subunit">
    <text evidence="8">Heterotetramer composed of ParC and ParE.</text>
</comment>
<evidence type="ECO:0000256" key="6">
    <source>
        <dbReference type="ARBA" id="ARBA00023125"/>
    </source>
</evidence>
<dbReference type="FunFam" id="1.10.268.10:FF:000001">
    <property type="entry name" value="DNA gyrase subunit A"/>
    <property type="match status" value="1"/>
</dbReference>
<keyword evidence="9" id="KW-0963">Cytoplasm</keyword>
<evidence type="ECO:0000256" key="5">
    <source>
        <dbReference type="ARBA" id="ARBA00023029"/>
    </source>
</evidence>
<keyword evidence="7 9" id="KW-0413">Isomerase</keyword>
<keyword evidence="11" id="KW-0175">Coiled coil</keyword>
<dbReference type="HAMAP" id="MF_01897">
    <property type="entry name" value="GyrA"/>
    <property type="match status" value="1"/>
</dbReference>
<feature type="domain" description="Topo IIA-type catalytic" evidence="13">
    <location>
        <begin position="33"/>
        <end position="496"/>
    </location>
</feature>
<dbReference type="FunFam" id="2.120.10.90:FF:000005">
    <property type="entry name" value="DNA topoisomerase 4 subunit A"/>
    <property type="match status" value="1"/>
</dbReference>
<dbReference type="InterPro" id="IPR050220">
    <property type="entry name" value="Type_II_DNA_Topoisomerases"/>
</dbReference>
<dbReference type="Proteomes" id="UP000198521">
    <property type="component" value="Unassembled WGS sequence"/>
</dbReference>
<dbReference type="InterPro" id="IPR013758">
    <property type="entry name" value="Topo_IIA_A/C_ab"/>
</dbReference>
<dbReference type="Gene3D" id="3.30.1360.40">
    <property type="match status" value="1"/>
</dbReference>
<keyword evidence="6 9" id="KW-0238">DNA-binding</keyword>
<dbReference type="Gene3D" id="1.10.268.10">
    <property type="entry name" value="Topoisomerase, domain 3"/>
    <property type="match status" value="1"/>
</dbReference>
<evidence type="ECO:0000256" key="3">
    <source>
        <dbReference type="ARBA" id="ARBA00022741"/>
    </source>
</evidence>
<accession>A0A1H7FB52</accession>
<comment type="similarity">
    <text evidence="2 9">Belongs to the type II topoisomerase GyrA/ParC subunit family.</text>
</comment>
<dbReference type="InterPro" id="IPR013760">
    <property type="entry name" value="Topo_IIA-like_dom_sf"/>
</dbReference>
<evidence type="ECO:0000256" key="12">
    <source>
        <dbReference type="SAM" id="MobiDB-lite"/>
    </source>
</evidence>
<dbReference type="FunFam" id="3.90.199.10:FF:000001">
    <property type="entry name" value="DNA gyrase subunit A"/>
    <property type="match status" value="1"/>
</dbReference>
<dbReference type="Pfam" id="PF03989">
    <property type="entry name" value="DNA_gyraseA_C"/>
    <property type="match status" value="6"/>
</dbReference>
<evidence type="ECO:0000256" key="2">
    <source>
        <dbReference type="ARBA" id="ARBA00008263"/>
    </source>
</evidence>
<dbReference type="PROSITE" id="PS52040">
    <property type="entry name" value="TOPO_IIA"/>
    <property type="match status" value="1"/>
</dbReference>
<dbReference type="GO" id="GO:0005694">
    <property type="term" value="C:chromosome"/>
    <property type="evidence" value="ECO:0007669"/>
    <property type="project" value="InterPro"/>
</dbReference>
<evidence type="ECO:0000256" key="11">
    <source>
        <dbReference type="SAM" id="Coils"/>
    </source>
</evidence>
<dbReference type="CDD" id="cd00187">
    <property type="entry name" value="TOP4c"/>
    <property type="match status" value="1"/>
</dbReference>
<dbReference type="GO" id="GO:0009330">
    <property type="term" value="C:DNA topoisomerase type II (double strand cut, ATP-hydrolyzing) complex"/>
    <property type="evidence" value="ECO:0007669"/>
    <property type="project" value="TreeGrafter"/>
</dbReference>
<dbReference type="PANTHER" id="PTHR43493:SF5">
    <property type="entry name" value="DNA GYRASE SUBUNIT A, CHLOROPLASTIC_MITOCHONDRIAL"/>
    <property type="match status" value="1"/>
</dbReference>
<evidence type="ECO:0000313" key="14">
    <source>
        <dbReference type="EMBL" id="SEK23326.1"/>
    </source>
</evidence>
<dbReference type="GO" id="GO:0006265">
    <property type="term" value="P:DNA topological change"/>
    <property type="evidence" value="ECO:0007669"/>
    <property type="project" value="UniProtKB-UniRule"/>
</dbReference>
<proteinExistence type="inferred from homology"/>
<dbReference type="GO" id="GO:0005524">
    <property type="term" value="F:ATP binding"/>
    <property type="evidence" value="ECO:0007669"/>
    <property type="project" value="UniProtKB-UniRule"/>
</dbReference>
<dbReference type="SMART" id="SM00434">
    <property type="entry name" value="TOP4c"/>
    <property type="match status" value="1"/>
</dbReference>
<keyword evidence="4 9" id="KW-0067">ATP-binding</keyword>
<dbReference type="GO" id="GO:0034335">
    <property type="term" value="F:DNA negative supercoiling activity"/>
    <property type="evidence" value="ECO:0007669"/>
    <property type="project" value="UniProtKB-ARBA"/>
</dbReference>
<dbReference type="EMBL" id="FOAB01000001">
    <property type="protein sequence ID" value="SEK23326.1"/>
    <property type="molecule type" value="Genomic_DNA"/>
</dbReference>
<dbReference type="SUPFAM" id="SSF101904">
    <property type="entry name" value="GyrA/ParC C-terminal domain-like"/>
    <property type="match status" value="1"/>
</dbReference>
<dbReference type="Pfam" id="PF00521">
    <property type="entry name" value="DNA_topoisoIV"/>
    <property type="match status" value="1"/>
</dbReference>
<dbReference type="GO" id="GO:0005737">
    <property type="term" value="C:cytoplasm"/>
    <property type="evidence" value="ECO:0007669"/>
    <property type="project" value="UniProtKB-SubCell"/>
</dbReference>
<keyword evidence="5 9" id="KW-0799">Topoisomerase</keyword>
<protein>
    <recommendedName>
        <fullName evidence="9">DNA gyrase subunit A</fullName>
        <ecNumber evidence="9">5.6.2.2</ecNumber>
    </recommendedName>
</protein>
<dbReference type="Gene3D" id="3.90.199.10">
    <property type="entry name" value="Topoisomerase II, domain 5"/>
    <property type="match status" value="1"/>
</dbReference>
<evidence type="ECO:0000256" key="8">
    <source>
        <dbReference type="ARBA" id="ARBA00063644"/>
    </source>
</evidence>
<evidence type="ECO:0000256" key="10">
    <source>
        <dbReference type="PROSITE-ProRule" id="PRU01384"/>
    </source>
</evidence>
<dbReference type="GO" id="GO:0006261">
    <property type="term" value="P:DNA-templated DNA replication"/>
    <property type="evidence" value="ECO:0007669"/>
    <property type="project" value="UniProtKB-UniRule"/>
</dbReference>
<dbReference type="STRING" id="1038014.SAMN04487910_0030"/>
<dbReference type="PANTHER" id="PTHR43493">
    <property type="entry name" value="DNA GYRASE/TOPOISOMERASE SUBUNIT A"/>
    <property type="match status" value="1"/>
</dbReference>
<dbReference type="InterPro" id="IPR013757">
    <property type="entry name" value="Topo_IIA_A_a_sf"/>
</dbReference>
<comment type="miscellaneous">
    <text evidence="9">Few gyrases are as efficient as E.coli at forming negative supercoils. Not all organisms have 2 type II topoisomerases; in organisms with a single type II topoisomerase this enzyme also has to decatenate newly replicated chromosomes.</text>
</comment>
<dbReference type="Gene3D" id="2.120.10.90">
    <property type="entry name" value="DNA gyrase/topoisomerase IV, subunit A, C-terminal"/>
    <property type="match status" value="1"/>
</dbReference>
<comment type="subunit">
    <text evidence="9">Heterotetramer, composed of two GyrA and two GyrB chains. In the heterotetramer, GyrA contains the active site tyrosine that forms a transient covalent intermediate with DNA, while GyrB binds cofactors and catalyzes ATP hydrolysis.</text>
</comment>
<dbReference type="GO" id="GO:0003677">
    <property type="term" value="F:DNA binding"/>
    <property type="evidence" value="ECO:0007669"/>
    <property type="project" value="UniProtKB-UniRule"/>
</dbReference>
<dbReference type="InterPro" id="IPR005743">
    <property type="entry name" value="GyrA"/>
</dbReference>
<feature type="compositionally biased region" description="Polar residues" evidence="12">
    <location>
        <begin position="829"/>
        <end position="842"/>
    </location>
</feature>
<dbReference type="InterPro" id="IPR002205">
    <property type="entry name" value="Topo_IIA_dom_A"/>
</dbReference>
<sequence>MAEGEKLIPINIEDEMKSAYIDYSMSVIVSRALPDVRDGLKPVHRRVLYGMYELGVKASSAHKKSARIVGEVLGKYHPHGDTSVYDTMVRMAQEWSLRYMLVDGQGNFGSVDGDSPAAMRYTEARMRKISEDMLADIDKDTVDHTYNFDDTLQEPTVLPSRVPGLLINGASGIAVGMATNMPPHNLSEVVDGTIEYINNNDIEIDELIQHIKAPDFPTGGIIYGYDGVREAFKTGRGRIVMRAKASFEEVNGRECIIVSEIPYQVNKADMIKKTADLVNDKKIDGISTIRDESDRKGMRVVYILKRDAIPNIVLNLLYKYTALQSSFSVNNIALVKGRPQLLNVKEMIHHFVEHRHEVVVRRTKYELRKAEERAHILEGLIIASDNIDEVIKLIRASSNAEEAREKLIKRFKLSEIQAKAIVEMRLRQLTGLEQDKLRAEYDELMKTIEDLKDILDKKERRMDIIKEELLEVKEKYGDARRSQIEYAGGDLSIEDMIPNEKVVITISHAGYIKRTSLTEYKKQNRGGVGQKGSTTRNEDFLEHLFVGTNHQYMLFFTQKGKCFWMRVYEIPEGSKTSKGRAIQNLINIENDDKVKAFICTQDLKDEEYINSHYVIMATKKGQVKKTSLEQYSRPRTNGINAITIKDNDELLEAKLTDGKSQVMLAVKSGKAIRFEEEKTRPMGRGASGVRGIRLADDKDEVIGMVAVNDMESNILVVSENGYGKRSKLEDYRITNRGGKGVKTISVTDKTGGLVAIKNVTDSDDLMIINKSGIAIRLSVEDLRVMGRATQGVRLINLKGKDSIAAVAKVMHEEDDVEDIDENIEEIDISLQNDGDANDGTTIDETKEEE</sequence>
<gene>
    <name evidence="9" type="primary">gyrA</name>
    <name evidence="14" type="ORF">SAMN04487910_0030</name>
</gene>
<evidence type="ECO:0000256" key="1">
    <source>
        <dbReference type="ARBA" id="ARBA00000185"/>
    </source>
</evidence>
<dbReference type="EC" id="5.6.2.2" evidence="9"/>
<dbReference type="NCBIfam" id="NF004044">
    <property type="entry name" value="PRK05561.1"/>
    <property type="match status" value="1"/>
</dbReference>